<dbReference type="GO" id="GO:0003700">
    <property type="term" value="F:DNA-binding transcription factor activity"/>
    <property type="evidence" value="ECO:0007669"/>
    <property type="project" value="TreeGrafter"/>
</dbReference>
<keyword evidence="7" id="KW-1185">Reference proteome</keyword>
<dbReference type="PANTHER" id="PTHR30055:SF234">
    <property type="entry name" value="HTH-TYPE TRANSCRIPTIONAL REGULATOR BETI"/>
    <property type="match status" value="1"/>
</dbReference>
<organism evidence="6 7">
    <name type="scientific">Actinokineospora fastidiosa</name>
    <dbReference type="NCBI Taxonomy" id="1816"/>
    <lineage>
        <taxon>Bacteria</taxon>
        <taxon>Bacillati</taxon>
        <taxon>Actinomycetota</taxon>
        <taxon>Actinomycetes</taxon>
        <taxon>Pseudonocardiales</taxon>
        <taxon>Pseudonocardiaceae</taxon>
        <taxon>Actinokineospora</taxon>
    </lineage>
</organism>
<evidence type="ECO:0000259" key="5">
    <source>
        <dbReference type="PROSITE" id="PS50977"/>
    </source>
</evidence>
<name>A0A918GDI7_9PSEU</name>
<dbReference type="InterPro" id="IPR050109">
    <property type="entry name" value="HTH-type_TetR-like_transc_reg"/>
</dbReference>
<sequence>MARPTPTRPRSRPAAGLPAVTPARIIDAAVALTMEHGLEKWTVRQLAAVVQAYPAVVYHHVGSRDAVLAEVLERVVGMLPVPPEELPWRGWFRVLLGELRGLLSRYPGVARRFALHGPGVRAAAPIVDRGVRLLQEAGFGKESVLTYNLLLVTACQFLAMEDDRAANPEARPAENPEQVAGYYASFYDYAIERCLDGAAARLAVLTG</sequence>
<evidence type="ECO:0000256" key="2">
    <source>
        <dbReference type="ARBA" id="ARBA00023125"/>
    </source>
</evidence>
<gene>
    <name evidence="6" type="ORF">GCM10010171_26470</name>
</gene>
<protein>
    <submittedName>
        <fullName evidence="6">TetR family transcriptional regulator</fullName>
    </submittedName>
</protein>
<proteinExistence type="predicted"/>
<evidence type="ECO:0000256" key="4">
    <source>
        <dbReference type="PROSITE-ProRule" id="PRU00335"/>
    </source>
</evidence>
<dbReference type="InterPro" id="IPR009057">
    <property type="entry name" value="Homeodomain-like_sf"/>
</dbReference>
<dbReference type="PANTHER" id="PTHR30055">
    <property type="entry name" value="HTH-TYPE TRANSCRIPTIONAL REGULATOR RUTR"/>
    <property type="match status" value="1"/>
</dbReference>
<dbReference type="SUPFAM" id="SSF48498">
    <property type="entry name" value="Tetracyclin repressor-like, C-terminal domain"/>
    <property type="match status" value="1"/>
</dbReference>
<keyword evidence="1" id="KW-0805">Transcription regulation</keyword>
<dbReference type="RefSeq" id="WP_189210704.1">
    <property type="nucleotide sequence ID" value="NZ_BMRB01000002.1"/>
</dbReference>
<dbReference type="SUPFAM" id="SSF46689">
    <property type="entry name" value="Homeodomain-like"/>
    <property type="match status" value="1"/>
</dbReference>
<dbReference type="AlphaFoldDB" id="A0A918GDI7"/>
<accession>A0A918GDI7</accession>
<evidence type="ECO:0000256" key="3">
    <source>
        <dbReference type="ARBA" id="ARBA00023163"/>
    </source>
</evidence>
<dbReference type="Pfam" id="PF00440">
    <property type="entry name" value="TetR_N"/>
    <property type="match status" value="1"/>
</dbReference>
<reference evidence="6" key="2">
    <citation type="submission" date="2020-09" db="EMBL/GenBank/DDBJ databases">
        <authorList>
            <person name="Sun Q."/>
            <person name="Ohkuma M."/>
        </authorList>
    </citation>
    <scope>NUCLEOTIDE SEQUENCE</scope>
    <source>
        <strain evidence="6">JCM 3276</strain>
    </source>
</reference>
<dbReference type="PROSITE" id="PS50977">
    <property type="entry name" value="HTH_TETR_2"/>
    <property type="match status" value="1"/>
</dbReference>
<dbReference type="EMBL" id="BMRB01000002">
    <property type="protein sequence ID" value="GGS31305.1"/>
    <property type="molecule type" value="Genomic_DNA"/>
</dbReference>
<keyword evidence="3" id="KW-0804">Transcription</keyword>
<dbReference type="GO" id="GO:0000976">
    <property type="term" value="F:transcription cis-regulatory region binding"/>
    <property type="evidence" value="ECO:0007669"/>
    <property type="project" value="TreeGrafter"/>
</dbReference>
<evidence type="ECO:0000256" key="1">
    <source>
        <dbReference type="ARBA" id="ARBA00023015"/>
    </source>
</evidence>
<feature type="DNA-binding region" description="H-T-H motif" evidence="4">
    <location>
        <begin position="42"/>
        <end position="61"/>
    </location>
</feature>
<evidence type="ECO:0000313" key="7">
    <source>
        <dbReference type="Proteomes" id="UP000660680"/>
    </source>
</evidence>
<dbReference type="InterPro" id="IPR036271">
    <property type="entry name" value="Tet_transcr_reg_TetR-rel_C_sf"/>
</dbReference>
<feature type="domain" description="HTH tetR-type" evidence="5">
    <location>
        <begin position="19"/>
        <end position="79"/>
    </location>
</feature>
<dbReference type="Gene3D" id="1.10.357.10">
    <property type="entry name" value="Tetracycline Repressor, domain 2"/>
    <property type="match status" value="1"/>
</dbReference>
<dbReference type="Proteomes" id="UP000660680">
    <property type="component" value="Unassembled WGS sequence"/>
</dbReference>
<keyword evidence="2 4" id="KW-0238">DNA-binding</keyword>
<evidence type="ECO:0000313" key="6">
    <source>
        <dbReference type="EMBL" id="GGS31305.1"/>
    </source>
</evidence>
<comment type="caution">
    <text evidence="6">The sequence shown here is derived from an EMBL/GenBank/DDBJ whole genome shotgun (WGS) entry which is preliminary data.</text>
</comment>
<dbReference type="InterPro" id="IPR001647">
    <property type="entry name" value="HTH_TetR"/>
</dbReference>
<reference evidence="6" key="1">
    <citation type="journal article" date="2014" name="Int. J. Syst. Evol. Microbiol.">
        <title>Complete genome sequence of Corynebacterium casei LMG S-19264T (=DSM 44701T), isolated from a smear-ripened cheese.</title>
        <authorList>
            <consortium name="US DOE Joint Genome Institute (JGI-PGF)"/>
            <person name="Walter F."/>
            <person name="Albersmeier A."/>
            <person name="Kalinowski J."/>
            <person name="Ruckert C."/>
        </authorList>
    </citation>
    <scope>NUCLEOTIDE SEQUENCE</scope>
    <source>
        <strain evidence="6">JCM 3276</strain>
    </source>
</reference>